<feature type="region of interest" description="Disordered" evidence="1">
    <location>
        <begin position="76"/>
        <end position="99"/>
    </location>
</feature>
<gene>
    <name evidence="2" type="ORF">N0V87_001510</name>
</gene>
<keyword evidence="3" id="KW-1185">Reference proteome</keyword>
<dbReference type="OrthoDB" id="10563086at2759"/>
<accession>A0A9W9C3L5</accession>
<evidence type="ECO:0000313" key="3">
    <source>
        <dbReference type="Proteomes" id="UP001140562"/>
    </source>
</evidence>
<reference evidence="2" key="1">
    <citation type="submission" date="2022-10" db="EMBL/GenBank/DDBJ databases">
        <title>Tapping the CABI collections for fungal endophytes: first genome assemblies for Collariella, Neodidymelliopsis, Ascochyta clinopodiicola, Didymella pomorum, Didymosphaeria variabile, Neocosmospora piperis and Neocucurbitaria cava.</title>
        <authorList>
            <person name="Hill R."/>
        </authorList>
    </citation>
    <scope>NUCLEOTIDE SEQUENCE</scope>
    <source>
        <strain evidence="2">IMI 360193</strain>
    </source>
</reference>
<dbReference type="EMBL" id="JAPEUV010000009">
    <property type="protein sequence ID" value="KAJ4341845.1"/>
    <property type="molecule type" value="Genomic_DNA"/>
</dbReference>
<evidence type="ECO:0000313" key="2">
    <source>
        <dbReference type="EMBL" id="KAJ4341845.1"/>
    </source>
</evidence>
<dbReference type="Proteomes" id="UP001140562">
    <property type="component" value="Unassembled WGS sequence"/>
</dbReference>
<dbReference type="AlphaFoldDB" id="A0A9W9C3L5"/>
<comment type="caution">
    <text evidence="2">The sequence shown here is derived from an EMBL/GenBank/DDBJ whole genome shotgun (WGS) entry which is preliminary data.</text>
</comment>
<name>A0A9W9C3L5_9PLEO</name>
<feature type="region of interest" description="Disordered" evidence="1">
    <location>
        <begin position="238"/>
        <end position="259"/>
    </location>
</feature>
<protein>
    <submittedName>
        <fullName evidence="2">Uncharacterized protein</fullName>
    </submittedName>
</protein>
<evidence type="ECO:0000256" key="1">
    <source>
        <dbReference type="SAM" id="MobiDB-lite"/>
    </source>
</evidence>
<sequence>MAHQYIFGHGPDKHEYSQMAPLDDQARQGRPDPQLESPYQGYVQQGMYAIYDYNDGWCPATGRSMEFPKLGQGMDTNYYDSGRESQPPCEQSAEYPGRDDDIMSDASIDLEENLAERQTARRDVEPSALYGYHSNFGGSQPWTSLTALDGCQRPRLCLDVNRFSNQIEVLSSEDVTDTGQDSASSYVMVNKASSASSFPGYEDVNMADSAATLRQLDPRPANRPGLSVYTDLQDPQSMLTQRDDSHNRPVLNSAHLNTM</sequence>
<organism evidence="2 3">
    <name type="scientific">Didymella glomerata</name>
    <dbReference type="NCBI Taxonomy" id="749621"/>
    <lineage>
        <taxon>Eukaryota</taxon>
        <taxon>Fungi</taxon>
        <taxon>Dikarya</taxon>
        <taxon>Ascomycota</taxon>
        <taxon>Pezizomycotina</taxon>
        <taxon>Dothideomycetes</taxon>
        <taxon>Pleosporomycetidae</taxon>
        <taxon>Pleosporales</taxon>
        <taxon>Pleosporineae</taxon>
        <taxon>Didymellaceae</taxon>
        <taxon>Didymella</taxon>
    </lineage>
</organism>
<proteinExistence type="predicted"/>